<dbReference type="NCBIfam" id="TIGR01367">
    <property type="entry name" value="pyrE_Therm"/>
    <property type="match status" value="1"/>
</dbReference>
<dbReference type="GO" id="GO:0019856">
    <property type="term" value="P:pyrimidine nucleobase biosynthetic process"/>
    <property type="evidence" value="ECO:0007669"/>
    <property type="project" value="InterPro"/>
</dbReference>
<keyword evidence="10" id="KW-1185">Reference proteome</keyword>
<keyword evidence="5 7" id="KW-0460">Magnesium</keyword>
<dbReference type="SUPFAM" id="SSF53271">
    <property type="entry name" value="PRTase-like"/>
    <property type="match status" value="1"/>
</dbReference>
<proteinExistence type="inferred from homology"/>
<dbReference type="GO" id="GO:0000287">
    <property type="term" value="F:magnesium ion binding"/>
    <property type="evidence" value="ECO:0007669"/>
    <property type="project" value="UniProtKB-UniRule"/>
</dbReference>
<feature type="binding site" evidence="7">
    <location>
        <position position="118"/>
    </location>
    <ligand>
        <name>orotate</name>
        <dbReference type="ChEBI" id="CHEBI:30839"/>
    </ligand>
</feature>
<dbReference type="OrthoDB" id="9783570at2"/>
<feature type="binding site" description="in other chain" evidence="7">
    <location>
        <position position="92"/>
    </location>
    <ligand>
        <name>5-phospho-alpha-D-ribose 1-diphosphate</name>
        <dbReference type="ChEBI" id="CHEBI:58017"/>
        <note>ligand shared between dimeric partners</note>
    </ligand>
</feature>
<evidence type="ECO:0000256" key="1">
    <source>
        <dbReference type="ARBA" id="ARBA00004889"/>
    </source>
</evidence>
<evidence type="ECO:0000256" key="2">
    <source>
        <dbReference type="ARBA" id="ARBA00011971"/>
    </source>
</evidence>
<dbReference type="InterPro" id="IPR006273">
    <property type="entry name" value="Orotate_PRibTrfase_bac"/>
</dbReference>
<keyword evidence="3 7" id="KW-0328">Glycosyltransferase</keyword>
<evidence type="ECO:0000259" key="8">
    <source>
        <dbReference type="Pfam" id="PF00156"/>
    </source>
</evidence>
<comment type="function">
    <text evidence="7">Catalyzes the transfer of a ribosyl phosphate group from 5-phosphoribose 1-diphosphate to orotate, leading to the formation of orotidine monophosphate (OMP).</text>
</comment>
<gene>
    <name evidence="7" type="primary">pyrE</name>
    <name evidence="9" type="ORF">FGF66_06265</name>
</gene>
<organism evidence="9 10">
    <name type="scientific">Chlorobaculum thiosulfatiphilum</name>
    <name type="common">Chlorobium limicola f.sp. thiosulfatophilum</name>
    <dbReference type="NCBI Taxonomy" id="115852"/>
    <lineage>
        <taxon>Bacteria</taxon>
        <taxon>Pseudomonadati</taxon>
        <taxon>Chlorobiota</taxon>
        <taxon>Chlorobiia</taxon>
        <taxon>Chlorobiales</taxon>
        <taxon>Chlorobiaceae</taxon>
        <taxon>Chlorobaculum</taxon>
    </lineage>
</organism>
<keyword evidence="4 7" id="KW-0808">Transferase</keyword>
<evidence type="ECO:0000313" key="10">
    <source>
        <dbReference type="Proteomes" id="UP000308271"/>
    </source>
</evidence>
<name>A0A5C4S6B7_CHLTI</name>
<accession>A0A5C4S6B7</accession>
<dbReference type="CDD" id="cd06223">
    <property type="entry name" value="PRTases_typeI"/>
    <property type="match status" value="1"/>
</dbReference>
<dbReference type="EMBL" id="VDCH01000010">
    <property type="protein sequence ID" value="TNJ39014.1"/>
    <property type="molecule type" value="Genomic_DNA"/>
</dbReference>
<keyword evidence="6 7" id="KW-0665">Pyrimidine biosynthesis</keyword>
<dbReference type="UniPathway" id="UPA00070">
    <property type="reaction ID" value="UER00119"/>
</dbReference>
<dbReference type="Proteomes" id="UP000308271">
    <property type="component" value="Unassembled WGS sequence"/>
</dbReference>
<evidence type="ECO:0000256" key="3">
    <source>
        <dbReference type="ARBA" id="ARBA00022676"/>
    </source>
</evidence>
<comment type="catalytic activity">
    <reaction evidence="7">
        <text>orotidine 5'-phosphate + diphosphate = orotate + 5-phospho-alpha-D-ribose 1-diphosphate</text>
        <dbReference type="Rhea" id="RHEA:10380"/>
        <dbReference type="ChEBI" id="CHEBI:30839"/>
        <dbReference type="ChEBI" id="CHEBI:33019"/>
        <dbReference type="ChEBI" id="CHEBI:57538"/>
        <dbReference type="ChEBI" id="CHEBI:58017"/>
        <dbReference type="EC" id="2.4.2.10"/>
    </reaction>
</comment>
<evidence type="ECO:0000256" key="6">
    <source>
        <dbReference type="ARBA" id="ARBA00022975"/>
    </source>
</evidence>
<dbReference type="InterPro" id="IPR000836">
    <property type="entry name" value="PRTase_dom"/>
</dbReference>
<feature type="binding site" evidence="7">
    <location>
        <position position="91"/>
    </location>
    <ligand>
        <name>5-phospho-alpha-D-ribose 1-diphosphate</name>
        <dbReference type="ChEBI" id="CHEBI:58017"/>
        <note>ligand shared between dimeric partners</note>
    </ligand>
</feature>
<dbReference type="Gene3D" id="3.40.50.2020">
    <property type="match status" value="1"/>
</dbReference>
<dbReference type="RefSeq" id="WP_139456822.1">
    <property type="nucleotide sequence ID" value="NZ_VDCH01000010.1"/>
</dbReference>
<comment type="cofactor">
    <cofactor evidence="7">
        <name>Mg(2+)</name>
        <dbReference type="ChEBI" id="CHEBI:18420"/>
    </cofactor>
</comment>
<evidence type="ECO:0000256" key="7">
    <source>
        <dbReference type="HAMAP-Rule" id="MF_01208"/>
    </source>
</evidence>
<comment type="caution">
    <text evidence="9">The sequence shown here is derived from an EMBL/GenBank/DDBJ whole genome shotgun (WGS) entry which is preliminary data.</text>
</comment>
<evidence type="ECO:0000256" key="4">
    <source>
        <dbReference type="ARBA" id="ARBA00022679"/>
    </source>
</evidence>
<protein>
    <recommendedName>
        <fullName evidence="2 7">Orotate phosphoribosyltransferase</fullName>
        <shortName evidence="7">OPRT</shortName>
        <shortName evidence="7">OPRTase</shortName>
        <ecNumber evidence="2 7">2.4.2.10</ecNumber>
    </recommendedName>
</protein>
<dbReference type="PANTHER" id="PTHR19278:SF9">
    <property type="entry name" value="URIDINE 5'-MONOPHOSPHATE SYNTHASE"/>
    <property type="match status" value="1"/>
</dbReference>
<comment type="caution">
    <text evidence="7">Lacks conserved residue(s) required for the propagation of feature annotation.</text>
</comment>
<dbReference type="GO" id="GO:0044205">
    <property type="term" value="P:'de novo' UMP biosynthetic process"/>
    <property type="evidence" value="ECO:0007669"/>
    <property type="project" value="UniProtKB-UniRule"/>
</dbReference>
<reference evidence="9 10" key="1">
    <citation type="submission" date="2019-05" db="EMBL/GenBank/DDBJ databases">
        <title>Draft Whole-Genome sequence of the green sulfur bacterium Chlorobaculum thiosulfatiphilum DSM 249.</title>
        <authorList>
            <person name="Meyer T.E."/>
            <person name="Kyndt J.A."/>
        </authorList>
    </citation>
    <scope>NUCLEOTIDE SEQUENCE [LARGE SCALE GENOMIC DNA]</scope>
    <source>
        <strain evidence="9 10">DSM 249</strain>
    </source>
</reference>
<evidence type="ECO:0000256" key="5">
    <source>
        <dbReference type="ARBA" id="ARBA00022842"/>
    </source>
</evidence>
<dbReference type="InterPro" id="IPR023031">
    <property type="entry name" value="OPRT"/>
</dbReference>
<comment type="subunit">
    <text evidence="7">Homodimer.</text>
</comment>
<comment type="similarity">
    <text evidence="7">Belongs to the purine/pyrimidine phosphoribosyltransferase family. PyrE subfamily.</text>
</comment>
<dbReference type="HAMAP" id="MF_01208">
    <property type="entry name" value="PyrE"/>
    <property type="match status" value="1"/>
</dbReference>
<dbReference type="InterPro" id="IPR029057">
    <property type="entry name" value="PRTase-like"/>
</dbReference>
<feature type="binding site" evidence="7">
    <location>
        <position position="146"/>
    </location>
    <ligand>
        <name>orotate</name>
        <dbReference type="ChEBI" id="CHEBI:30839"/>
    </ligand>
</feature>
<dbReference type="GO" id="GO:0004588">
    <property type="term" value="F:orotate phosphoribosyltransferase activity"/>
    <property type="evidence" value="ECO:0007669"/>
    <property type="project" value="UniProtKB-UniRule"/>
</dbReference>
<sequence length="193" mass="20468">MTNSETLAMFKSSGALLDGHFRLTSGRHSNSYFQCAKVLQYPEYLSAICGEIAGFFKESGVTTVISPAIGGIVVGTEVGRQLGVKTIFAERKDGTMMIRRGFSIDPSEQVLVVEDVITTGGSVAEVIELVNAAGATVAGVASVVDRSNGKVRLAERQFSLLTMEVVSYAPEECPLCKEGVPIYAPGSRTNPQG</sequence>
<feature type="domain" description="Phosphoribosyltransferase" evidence="8">
    <location>
        <begin position="60"/>
        <end position="154"/>
    </location>
</feature>
<evidence type="ECO:0000313" key="9">
    <source>
        <dbReference type="EMBL" id="TNJ39014.1"/>
    </source>
</evidence>
<feature type="binding site" description="in other chain" evidence="7">
    <location>
        <begin position="114"/>
        <end position="122"/>
    </location>
    <ligand>
        <name>5-phospho-alpha-D-ribose 1-diphosphate</name>
        <dbReference type="ChEBI" id="CHEBI:58017"/>
        <note>ligand shared between dimeric partners</note>
    </ligand>
</feature>
<comment type="pathway">
    <text evidence="1 7">Pyrimidine metabolism; UMP biosynthesis via de novo pathway; UMP from orotate: step 1/2.</text>
</comment>
<dbReference type="Pfam" id="PF00156">
    <property type="entry name" value="Pribosyltran"/>
    <property type="match status" value="1"/>
</dbReference>
<dbReference type="EC" id="2.4.2.10" evidence="2 7"/>
<dbReference type="PANTHER" id="PTHR19278">
    <property type="entry name" value="OROTATE PHOSPHORIBOSYLTRANSFERASE"/>
    <property type="match status" value="1"/>
</dbReference>
<dbReference type="AlphaFoldDB" id="A0A5C4S6B7"/>